<dbReference type="AlphaFoldDB" id="A0A9D4EFA4"/>
<reference evidence="1" key="2">
    <citation type="submission" date="2020-11" db="EMBL/GenBank/DDBJ databases">
        <authorList>
            <person name="McCartney M.A."/>
            <person name="Auch B."/>
            <person name="Kono T."/>
            <person name="Mallez S."/>
            <person name="Becker A."/>
            <person name="Gohl D.M."/>
            <person name="Silverstein K.A.T."/>
            <person name="Koren S."/>
            <person name="Bechman K.B."/>
            <person name="Herman A."/>
            <person name="Abrahante J.E."/>
            <person name="Garbe J."/>
        </authorList>
    </citation>
    <scope>NUCLEOTIDE SEQUENCE</scope>
    <source>
        <strain evidence="1">Duluth1</strain>
        <tissue evidence="1">Whole animal</tissue>
    </source>
</reference>
<name>A0A9D4EFA4_DREPO</name>
<keyword evidence="2" id="KW-1185">Reference proteome</keyword>
<organism evidence="1 2">
    <name type="scientific">Dreissena polymorpha</name>
    <name type="common">Zebra mussel</name>
    <name type="synonym">Mytilus polymorpha</name>
    <dbReference type="NCBI Taxonomy" id="45954"/>
    <lineage>
        <taxon>Eukaryota</taxon>
        <taxon>Metazoa</taxon>
        <taxon>Spiralia</taxon>
        <taxon>Lophotrochozoa</taxon>
        <taxon>Mollusca</taxon>
        <taxon>Bivalvia</taxon>
        <taxon>Autobranchia</taxon>
        <taxon>Heteroconchia</taxon>
        <taxon>Euheterodonta</taxon>
        <taxon>Imparidentia</taxon>
        <taxon>Neoheterodontei</taxon>
        <taxon>Myida</taxon>
        <taxon>Dreissenoidea</taxon>
        <taxon>Dreissenidae</taxon>
        <taxon>Dreissena</taxon>
    </lineage>
</organism>
<gene>
    <name evidence="1" type="ORF">DPMN_180121</name>
</gene>
<protein>
    <submittedName>
        <fullName evidence="1">Uncharacterized protein</fullName>
    </submittedName>
</protein>
<dbReference type="EMBL" id="JAIWYP010000009">
    <property type="protein sequence ID" value="KAH3778651.1"/>
    <property type="molecule type" value="Genomic_DNA"/>
</dbReference>
<proteinExistence type="predicted"/>
<accession>A0A9D4EFA4</accession>
<evidence type="ECO:0000313" key="1">
    <source>
        <dbReference type="EMBL" id="KAH3778651.1"/>
    </source>
</evidence>
<evidence type="ECO:0000313" key="2">
    <source>
        <dbReference type="Proteomes" id="UP000828390"/>
    </source>
</evidence>
<dbReference type="Proteomes" id="UP000828390">
    <property type="component" value="Unassembled WGS sequence"/>
</dbReference>
<sequence length="133" mass="14641">MDHVKSLSTLLGQVGSYCTTMSSLGLPCWVKWSNSVPPCQVLAYLAGSSGVILYHHVKSWPTLLCQVEYYCTTMSSLDLPCWVKWGNNVPPCQVLVYLAGSSGVILYHHVKSWFTLLGQVGYYCTTMSSLGLP</sequence>
<comment type="caution">
    <text evidence="1">The sequence shown here is derived from an EMBL/GenBank/DDBJ whole genome shotgun (WGS) entry which is preliminary data.</text>
</comment>
<reference evidence="1" key="1">
    <citation type="journal article" date="2019" name="bioRxiv">
        <title>The Genome of the Zebra Mussel, Dreissena polymorpha: A Resource for Invasive Species Research.</title>
        <authorList>
            <person name="McCartney M.A."/>
            <person name="Auch B."/>
            <person name="Kono T."/>
            <person name="Mallez S."/>
            <person name="Zhang Y."/>
            <person name="Obille A."/>
            <person name="Becker A."/>
            <person name="Abrahante J.E."/>
            <person name="Garbe J."/>
            <person name="Badalamenti J.P."/>
            <person name="Herman A."/>
            <person name="Mangelson H."/>
            <person name="Liachko I."/>
            <person name="Sullivan S."/>
            <person name="Sone E.D."/>
            <person name="Koren S."/>
            <person name="Silverstein K.A.T."/>
            <person name="Beckman K.B."/>
            <person name="Gohl D.M."/>
        </authorList>
    </citation>
    <scope>NUCLEOTIDE SEQUENCE</scope>
    <source>
        <strain evidence="1">Duluth1</strain>
        <tissue evidence="1">Whole animal</tissue>
    </source>
</reference>